<feature type="signal peptide" evidence="2">
    <location>
        <begin position="1"/>
        <end position="18"/>
    </location>
</feature>
<feature type="region of interest" description="Disordered" evidence="1">
    <location>
        <begin position="29"/>
        <end position="49"/>
    </location>
</feature>
<organism evidence="3 4">
    <name type="scientific">Massariosphaeria phaeospora</name>
    <dbReference type="NCBI Taxonomy" id="100035"/>
    <lineage>
        <taxon>Eukaryota</taxon>
        <taxon>Fungi</taxon>
        <taxon>Dikarya</taxon>
        <taxon>Ascomycota</taxon>
        <taxon>Pezizomycotina</taxon>
        <taxon>Dothideomycetes</taxon>
        <taxon>Pleosporomycetidae</taxon>
        <taxon>Pleosporales</taxon>
        <taxon>Pleosporales incertae sedis</taxon>
        <taxon>Massariosphaeria</taxon>
    </lineage>
</organism>
<keyword evidence="4" id="KW-1185">Reference proteome</keyword>
<evidence type="ECO:0000256" key="2">
    <source>
        <dbReference type="SAM" id="SignalP"/>
    </source>
</evidence>
<feature type="compositionally biased region" description="Low complexity" evidence="1">
    <location>
        <begin position="170"/>
        <end position="188"/>
    </location>
</feature>
<reference evidence="3 4" key="1">
    <citation type="submission" date="2020-01" db="EMBL/GenBank/DDBJ databases">
        <authorList>
            <consortium name="DOE Joint Genome Institute"/>
            <person name="Haridas S."/>
            <person name="Albert R."/>
            <person name="Binder M."/>
            <person name="Bloem J."/>
            <person name="Labutti K."/>
            <person name="Salamov A."/>
            <person name="Andreopoulos B."/>
            <person name="Baker S.E."/>
            <person name="Barry K."/>
            <person name="Bills G."/>
            <person name="Bluhm B.H."/>
            <person name="Cannon C."/>
            <person name="Castanera R."/>
            <person name="Culley D.E."/>
            <person name="Daum C."/>
            <person name="Ezra D."/>
            <person name="Gonzalez J.B."/>
            <person name="Henrissat B."/>
            <person name="Kuo A."/>
            <person name="Liang C."/>
            <person name="Lipzen A."/>
            <person name="Lutzoni F."/>
            <person name="Magnuson J."/>
            <person name="Mondo S."/>
            <person name="Nolan M."/>
            <person name="Ohm R."/>
            <person name="Pangilinan J."/>
            <person name="Park H.-J.H."/>
            <person name="Ramirez L."/>
            <person name="Alfaro M."/>
            <person name="Sun H."/>
            <person name="Tritt A."/>
            <person name="Yoshinaga Y."/>
            <person name="Zwiers L.-H.L."/>
            <person name="Turgeon B.G."/>
            <person name="Goodwin S.B."/>
            <person name="Spatafora J.W."/>
            <person name="Crous P.W."/>
            <person name="Grigoriev I.V."/>
        </authorList>
    </citation>
    <scope>NUCLEOTIDE SEQUENCE [LARGE SCALE GENOMIC DNA]</scope>
    <source>
        <strain evidence="3 4">CBS 611.86</strain>
    </source>
</reference>
<evidence type="ECO:0000313" key="4">
    <source>
        <dbReference type="Proteomes" id="UP000481861"/>
    </source>
</evidence>
<dbReference type="AlphaFoldDB" id="A0A7C8I4E7"/>
<feature type="region of interest" description="Disordered" evidence="1">
    <location>
        <begin position="253"/>
        <end position="329"/>
    </location>
</feature>
<gene>
    <name evidence="3" type="ORF">BDV95DRAFT_597688</name>
</gene>
<evidence type="ECO:0000313" key="3">
    <source>
        <dbReference type="EMBL" id="KAF2867932.1"/>
    </source>
</evidence>
<feature type="region of interest" description="Disordered" evidence="1">
    <location>
        <begin position="170"/>
        <end position="234"/>
    </location>
</feature>
<dbReference type="Proteomes" id="UP000481861">
    <property type="component" value="Unassembled WGS sequence"/>
</dbReference>
<feature type="compositionally biased region" description="Polar residues" evidence="1">
    <location>
        <begin position="304"/>
        <end position="318"/>
    </location>
</feature>
<sequence length="329" mass="34129">MHSKVAAVLLAGAQLGACFYSVPEPMLTNEPSIPAPSQTGSSDGPQTLDQCTHLRDIGMVISCASAPLGGKPSVPTQIPAQVPGAAEPSSGGFYVRRHGGYEDVPAQGTGTPEVAKPGREVCYQIVEAHYDAAGTPVDHAVFPCYNIEGSAPAASPSQTWALSGGWGVPSATPIATAPEETPAPGETPSYDDETPADEETDEETPVDEETPMDEETPIDEEYPGETPGPQETPAAPVVNAPYTNCTDMDFFVPDATSAPETPEAEMSILPYPAPEDTPGYGSPVETPVAPAETPDYATPKPTETPASYATETPASYASETPAAYGSHNH</sequence>
<keyword evidence="2" id="KW-0732">Signal</keyword>
<feature type="compositionally biased region" description="Acidic residues" evidence="1">
    <location>
        <begin position="189"/>
        <end position="223"/>
    </location>
</feature>
<dbReference type="EMBL" id="JAADJZ010000021">
    <property type="protein sequence ID" value="KAF2867932.1"/>
    <property type="molecule type" value="Genomic_DNA"/>
</dbReference>
<name>A0A7C8I4E7_9PLEO</name>
<accession>A0A7C8I4E7</accession>
<proteinExistence type="predicted"/>
<comment type="caution">
    <text evidence="3">The sequence shown here is derived from an EMBL/GenBank/DDBJ whole genome shotgun (WGS) entry which is preliminary data.</text>
</comment>
<protein>
    <submittedName>
        <fullName evidence="3">Uncharacterized protein</fullName>
    </submittedName>
</protein>
<feature type="chain" id="PRO_5028887119" evidence="2">
    <location>
        <begin position="19"/>
        <end position="329"/>
    </location>
</feature>
<evidence type="ECO:0000256" key="1">
    <source>
        <dbReference type="SAM" id="MobiDB-lite"/>
    </source>
</evidence>